<dbReference type="EMBL" id="JANCYW010000013">
    <property type="protein sequence ID" value="KAK4537568.1"/>
    <property type="molecule type" value="Genomic_DNA"/>
</dbReference>
<organism evidence="3 4">
    <name type="scientific">Cyanidium caldarium</name>
    <name type="common">Red alga</name>
    <dbReference type="NCBI Taxonomy" id="2771"/>
    <lineage>
        <taxon>Eukaryota</taxon>
        <taxon>Rhodophyta</taxon>
        <taxon>Bangiophyceae</taxon>
        <taxon>Cyanidiales</taxon>
        <taxon>Cyanidiaceae</taxon>
        <taxon>Cyanidium</taxon>
    </lineage>
</organism>
<dbReference type="Pfam" id="PF03109">
    <property type="entry name" value="ABC1"/>
    <property type="match status" value="1"/>
</dbReference>
<dbReference type="AlphaFoldDB" id="A0AAV9IZ02"/>
<dbReference type="InterPro" id="IPR050154">
    <property type="entry name" value="UbiB_kinase"/>
</dbReference>
<feature type="domain" description="Protein kinase" evidence="2">
    <location>
        <begin position="216"/>
        <end position="564"/>
    </location>
</feature>
<protein>
    <recommendedName>
        <fullName evidence="2">Protein kinase domain-containing protein</fullName>
    </recommendedName>
</protein>
<accession>A0AAV9IZ02</accession>
<comment type="caution">
    <text evidence="3">The sequence shown here is derived from an EMBL/GenBank/DDBJ whole genome shotgun (WGS) entry which is preliminary data.</text>
</comment>
<evidence type="ECO:0000313" key="3">
    <source>
        <dbReference type="EMBL" id="KAK4537568.1"/>
    </source>
</evidence>
<dbReference type="SUPFAM" id="SSF56112">
    <property type="entry name" value="Protein kinase-like (PK-like)"/>
    <property type="match status" value="1"/>
</dbReference>
<name>A0AAV9IZ02_CYACA</name>
<proteinExistence type="inferred from homology"/>
<keyword evidence="4" id="KW-1185">Reference proteome</keyword>
<evidence type="ECO:0000313" key="4">
    <source>
        <dbReference type="Proteomes" id="UP001301350"/>
    </source>
</evidence>
<dbReference type="PANTHER" id="PTHR10566">
    <property type="entry name" value="CHAPERONE-ACTIVITY OF BC1 COMPLEX CABC1 -RELATED"/>
    <property type="match status" value="1"/>
</dbReference>
<dbReference type="PANTHER" id="PTHR10566:SF113">
    <property type="entry name" value="PROTEIN ACTIVITY OF BC1 COMPLEX KINASE 7, CHLOROPLASTIC"/>
    <property type="match status" value="1"/>
</dbReference>
<evidence type="ECO:0000256" key="1">
    <source>
        <dbReference type="ARBA" id="ARBA00009670"/>
    </source>
</evidence>
<dbReference type="InterPro" id="IPR004147">
    <property type="entry name" value="ABC1_dom"/>
</dbReference>
<dbReference type="GO" id="GO:0004672">
    <property type="term" value="F:protein kinase activity"/>
    <property type="evidence" value="ECO:0007669"/>
    <property type="project" value="InterPro"/>
</dbReference>
<dbReference type="PROSITE" id="PS50011">
    <property type="entry name" value="PROTEIN_KINASE_DOM"/>
    <property type="match status" value="1"/>
</dbReference>
<gene>
    <name evidence="3" type="ORF">CDCA_CDCA13G3593</name>
</gene>
<dbReference type="InterPro" id="IPR011009">
    <property type="entry name" value="Kinase-like_dom_sf"/>
</dbReference>
<dbReference type="CDD" id="cd05121">
    <property type="entry name" value="ABC1_ADCK3-like"/>
    <property type="match status" value="1"/>
</dbReference>
<sequence length="740" mass="82111">MQDANCDHWSRIFGGWKALGFVLGGAPRWRRWGAPANTNLRTLHDHPVAPRSARRIFRAPALRESPFARFSSPRMSLSAEPLDAADAGLPHVYDEEAITAYWSARPAEVARRLVEITSTLVPFVVSVAAASAWPGAGADEAQMRARAARLRELLTALGPTFIKIGQWLAVRPDLVGPATMQELQQLHDAVPPFPTAVAMRMIEQQLGCPLSQVFVGISAEPLAAASLGQVYQARLATNPRQMVAVKVQRPDMLRHVSLDLYCIRRLAGTAQRVQNLFTANRTDFVALFRQWARGMYLELDYVNEGHNAGRFERLLRSALRDEPAERRALPIQVPRVFFEYTSRKVLTTEWIVGTKLADAAPAEVARLVHVGVECFLRQLLQTGFFHADPHPGNLMATRDGRLAVLDYGLMAEIEPRQMDSMVASIIHLANRDFDAVFDDFIALQFLPDTPAVQQNRARVVSVLGAILNQALEGGGAKSIDFRSLSSDLAAVTFEFPFSIPPYFALIIRALGVLEGIALKADPQFKMVMQALPFVSRRVMTAAGADNPLLQRALREILYGNGTRLKLNRLRTLIGSSQGHLTRGEAFVDFDTPPEGMDPEAIRSALAFVFGREDGRVLRQMLVQEIVDGADALLSPGVRTADIDKLETLRELLQLLQEYAPALVSSVLSDRSIPTAAGWPQLLQPPQAATLGVWGQVAPQAAEMARQVAGRLAERFMQRAFAQWRFPSPEEDERKDWRWHR</sequence>
<reference evidence="3 4" key="1">
    <citation type="submission" date="2022-07" db="EMBL/GenBank/DDBJ databases">
        <title>Genome-wide signatures of adaptation to extreme environments.</title>
        <authorList>
            <person name="Cho C.H."/>
            <person name="Yoon H.S."/>
        </authorList>
    </citation>
    <scope>NUCLEOTIDE SEQUENCE [LARGE SCALE GENOMIC DNA]</scope>
    <source>
        <strain evidence="3 4">DBV 063 E5</strain>
    </source>
</reference>
<evidence type="ECO:0000259" key="2">
    <source>
        <dbReference type="PROSITE" id="PS50011"/>
    </source>
</evidence>
<comment type="similarity">
    <text evidence="1">Belongs to the protein kinase superfamily. ADCK protein kinase family.</text>
</comment>
<dbReference type="InterPro" id="IPR000719">
    <property type="entry name" value="Prot_kinase_dom"/>
</dbReference>
<dbReference type="Proteomes" id="UP001301350">
    <property type="component" value="Unassembled WGS sequence"/>
</dbReference>
<dbReference type="GO" id="GO:0005524">
    <property type="term" value="F:ATP binding"/>
    <property type="evidence" value="ECO:0007669"/>
    <property type="project" value="InterPro"/>
</dbReference>